<reference evidence="1" key="1">
    <citation type="journal article" date="2011" name="PLoS Biol.">
        <title>Gene gain and loss during evolution of obligate parasitism in the white rust pathogen of Arabidopsis thaliana.</title>
        <authorList>
            <person name="Kemen E."/>
            <person name="Gardiner A."/>
            <person name="Schultz-Larsen T."/>
            <person name="Kemen A.C."/>
            <person name="Balmuth A.L."/>
            <person name="Robert-Seilaniantz A."/>
            <person name="Bailey K."/>
            <person name="Holub E."/>
            <person name="Studholme D.J."/>
            <person name="Maclean D."/>
            <person name="Jones J.D."/>
        </authorList>
    </citation>
    <scope>NUCLEOTIDE SEQUENCE</scope>
</reference>
<dbReference type="EMBL" id="FR824379">
    <property type="protein sequence ID" value="CCA25948.1"/>
    <property type="molecule type" value="Genomic_DNA"/>
</dbReference>
<proteinExistence type="predicted"/>
<accession>F0WWW3</accession>
<protein>
    <submittedName>
        <fullName evidence="1">AlNc14C334G10724 protein</fullName>
    </submittedName>
</protein>
<organism evidence="1">
    <name type="scientific">Albugo laibachii Nc14</name>
    <dbReference type="NCBI Taxonomy" id="890382"/>
    <lineage>
        <taxon>Eukaryota</taxon>
        <taxon>Sar</taxon>
        <taxon>Stramenopiles</taxon>
        <taxon>Oomycota</taxon>
        <taxon>Peronosporomycetes</taxon>
        <taxon>Albuginales</taxon>
        <taxon>Albuginaceae</taxon>
        <taxon>Albugo</taxon>
    </lineage>
</organism>
<name>F0WWW3_9STRA</name>
<dbReference type="HOGENOM" id="CLU_2268859_0_0_1"/>
<gene>
    <name evidence="1" type="primary">AlNc14C334G10724</name>
    <name evidence="1" type="ORF">ALNC14_120920</name>
</gene>
<dbReference type="AlphaFoldDB" id="F0WWW3"/>
<evidence type="ECO:0000313" key="1">
    <source>
        <dbReference type="EMBL" id="CCA25948.1"/>
    </source>
</evidence>
<reference evidence="1" key="2">
    <citation type="submission" date="2011-02" db="EMBL/GenBank/DDBJ databases">
        <authorList>
            <person name="MacLean D."/>
        </authorList>
    </citation>
    <scope>NUCLEOTIDE SEQUENCE</scope>
</reference>
<sequence>MYLEHMIDSVFESGLSLLVYHSVSSQCSFDAKARQVDLACLQCEAQKQRNFSGLVKQEPFSNSNEGEPVRRFFYGKRNRFGRLQFLSQQKKSLDWRKHLSLMQ</sequence>